<dbReference type="InterPro" id="IPR013563">
    <property type="entry name" value="Oligopep_ABC_C"/>
</dbReference>
<dbReference type="InterPro" id="IPR003593">
    <property type="entry name" value="AAA+_ATPase"/>
</dbReference>
<keyword evidence="5" id="KW-0547">Nucleotide-binding</keyword>
<dbReference type="GO" id="GO:0005524">
    <property type="term" value="F:ATP binding"/>
    <property type="evidence" value="ECO:0007669"/>
    <property type="project" value="UniProtKB-KW"/>
</dbReference>
<keyword evidence="6 10" id="KW-0067">ATP-binding</keyword>
<dbReference type="NCBIfam" id="TIGR01727">
    <property type="entry name" value="oligo_HPY"/>
    <property type="match status" value="1"/>
</dbReference>
<protein>
    <submittedName>
        <fullName evidence="10">Oligopeptide transport ATP-binding protein OppD</fullName>
    </submittedName>
</protein>
<evidence type="ECO:0000256" key="6">
    <source>
        <dbReference type="ARBA" id="ARBA00022840"/>
    </source>
</evidence>
<keyword evidence="3" id="KW-0813">Transport</keyword>
<dbReference type="OrthoDB" id="9802264at2"/>
<comment type="similarity">
    <text evidence="2">Belongs to the ABC transporter superfamily.</text>
</comment>
<keyword evidence="4" id="KW-1003">Cell membrane</keyword>
<dbReference type="InterPro" id="IPR027417">
    <property type="entry name" value="P-loop_NTPase"/>
</dbReference>
<dbReference type="PROSITE" id="PS50893">
    <property type="entry name" value="ABC_TRANSPORTER_2"/>
    <property type="match status" value="1"/>
</dbReference>
<evidence type="ECO:0000256" key="1">
    <source>
        <dbReference type="ARBA" id="ARBA00004417"/>
    </source>
</evidence>
<organism evidence="10 11">
    <name type="scientific">Roseivivax jejudonensis</name>
    <dbReference type="NCBI Taxonomy" id="1529041"/>
    <lineage>
        <taxon>Bacteria</taxon>
        <taxon>Pseudomonadati</taxon>
        <taxon>Pseudomonadota</taxon>
        <taxon>Alphaproteobacteria</taxon>
        <taxon>Rhodobacterales</taxon>
        <taxon>Roseobacteraceae</taxon>
        <taxon>Roseivivax</taxon>
    </lineage>
</organism>
<sequence length="322" mass="35156">MPLLEIENLNITFDTGDGTVHAVNDLSLALDRGETLGIVGESGSGKSQTAFAILGLLARNGRATGSIRFDGDEILNAPARTLNRIRAERIAIIFQDPMTSLNPYMRISDQMVEVLTLHQGMGRRAAEAEAVRMLDAVRIPSARERIRLYPHEFSGGMRQRVMIAMSLLCRPDLLIADEPTTALDVTVQAQIMALLQELQGEFGMATMLITHDLGVVAGFCERVTVMYGGRVMERAPTDPLFERPTHPYTRGLLNAVPRLDRADEAMAAIPGNPPNMARPPRGCPFRPRCAFAGEDCAEMPPLSQAGPARQRACHRTAEEVAA</sequence>
<dbReference type="SUPFAM" id="SSF52540">
    <property type="entry name" value="P-loop containing nucleoside triphosphate hydrolases"/>
    <property type="match status" value="1"/>
</dbReference>
<evidence type="ECO:0000256" key="8">
    <source>
        <dbReference type="SAM" id="MobiDB-lite"/>
    </source>
</evidence>
<dbReference type="EMBL" id="FWFK01000003">
    <property type="protein sequence ID" value="SLN40382.1"/>
    <property type="molecule type" value="Genomic_DNA"/>
</dbReference>
<dbReference type="CDD" id="cd03257">
    <property type="entry name" value="ABC_NikE_OppD_transporters"/>
    <property type="match status" value="1"/>
</dbReference>
<dbReference type="Pfam" id="PF08352">
    <property type="entry name" value="oligo_HPY"/>
    <property type="match status" value="1"/>
</dbReference>
<dbReference type="Pfam" id="PF00005">
    <property type="entry name" value="ABC_tran"/>
    <property type="match status" value="1"/>
</dbReference>
<dbReference type="FunFam" id="3.40.50.300:FF:000016">
    <property type="entry name" value="Oligopeptide ABC transporter ATP-binding component"/>
    <property type="match status" value="1"/>
</dbReference>
<dbReference type="RefSeq" id="WP_085791622.1">
    <property type="nucleotide sequence ID" value="NZ_FWFK01000003.1"/>
</dbReference>
<keyword evidence="7" id="KW-0472">Membrane</keyword>
<evidence type="ECO:0000256" key="3">
    <source>
        <dbReference type="ARBA" id="ARBA00022448"/>
    </source>
</evidence>
<dbReference type="InterPro" id="IPR003439">
    <property type="entry name" value="ABC_transporter-like_ATP-bd"/>
</dbReference>
<dbReference type="PANTHER" id="PTHR43297:SF7">
    <property type="entry name" value="D,D-DIPEPTIDE TRANSPORT ATP-BINDING PROTEIN DDPD-RELATED"/>
    <property type="match status" value="1"/>
</dbReference>
<gene>
    <name evidence="10" type="primary">oppD_2</name>
    <name evidence="10" type="ORF">ROJ8625_01903</name>
</gene>
<reference evidence="10 11" key="1">
    <citation type="submission" date="2017-03" db="EMBL/GenBank/DDBJ databases">
        <authorList>
            <person name="Afonso C.L."/>
            <person name="Miller P.J."/>
            <person name="Scott M.A."/>
            <person name="Spackman E."/>
            <person name="Goraichik I."/>
            <person name="Dimitrov K.M."/>
            <person name="Suarez D.L."/>
            <person name="Swayne D.E."/>
        </authorList>
    </citation>
    <scope>NUCLEOTIDE SEQUENCE [LARGE SCALE GENOMIC DNA]</scope>
    <source>
        <strain evidence="10 11">CECT 8625</strain>
    </source>
</reference>
<dbReference type="Proteomes" id="UP000193570">
    <property type="component" value="Unassembled WGS sequence"/>
</dbReference>
<dbReference type="GO" id="GO:0016887">
    <property type="term" value="F:ATP hydrolysis activity"/>
    <property type="evidence" value="ECO:0007669"/>
    <property type="project" value="InterPro"/>
</dbReference>
<feature type="region of interest" description="Disordered" evidence="8">
    <location>
        <begin position="301"/>
        <end position="322"/>
    </location>
</feature>
<accession>A0A1X6Z584</accession>
<evidence type="ECO:0000313" key="10">
    <source>
        <dbReference type="EMBL" id="SLN40382.1"/>
    </source>
</evidence>
<dbReference type="GO" id="GO:0015833">
    <property type="term" value="P:peptide transport"/>
    <property type="evidence" value="ECO:0007669"/>
    <property type="project" value="InterPro"/>
</dbReference>
<comment type="subcellular location">
    <subcellularLocation>
        <location evidence="1">Cell inner membrane</location>
        <topology evidence="1">Peripheral membrane protein</topology>
    </subcellularLocation>
</comment>
<evidence type="ECO:0000259" key="9">
    <source>
        <dbReference type="PROSITE" id="PS50893"/>
    </source>
</evidence>
<proteinExistence type="inferred from homology"/>
<dbReference type="InterPro" id="IPR050388">
    <property type="entry name" value="ABC_Ni/Peptide_Import"/>
</dbReference>
<dbReference type="Gene3D" id="3.40.50.300">
    <property type="entry name" value="P-loop containing nucleotide triphosphate hydrolases"/>
    <property type="match status" value="1"/>
</dbReference>
<evidence type="ECO:0000256" key="2">
    <source>
        <dbReference type="ARBA" id="ARBA00005417"/>
    </source>
</evidence>
<name>A0A1X6Z584_9RHOB</name>
<dbReference type="PROSITE" id="PS00211">
    <property type="entry name" value="ABC_TRANSPORTER_1"/>
    <property type="match status" value="1"/>
</dbReference>
<evidence type="ECO:0000313" key="11">
    <source>
        <dbReference type="Proteomes" id="UP000193570"/>
    </source>
</evidence>
<evidence type="ECO:0000256" key="5">
    <source>
        <dbReference type="ARBA" id="ARBA00022741"/>
    </source>
</evidence>
<dbReference type="InterPro" id="IPR017871">
    <property type="entry name" value="ABC_transporter-like_CS"/>
</dbReference>
<dbReference type="PANTHER" id="PTHR43297">
    <property type="entry name" value="OLIGOPEPTIDE TRANSPORT ATP-BINDING PROTEIN APPD"/>
    <property type="match status" value="1"/>
</dbReference>
<dbReference type="GO" id="GO:0055085">
    <property type="term" value="P:transmembrane transport"/>
    <property type="evidence" value="ECO:0007669"/>
    <property type="project" value="UniProtKB-ARBA"/>
</dbReference>
<evidence type="ECO:0000256" key="4">
    <source>
        <dbReference type="ARBA" id="ARBA00022475"/>
    </source>
</evidence>
<dbReference type="AlphaFoldDB" id="A0A1X6Z584"/>
<evidence type="ECO:0000256" key="7">
    <source>
        <dbReference type="ARBA" id="ARBA00023136"/>
    </source>
</evidence>
<feature type="domain" description="ABC transporter" evidence="9">
    <location>
        <begin position="4"/>
        <end position="253"/>
    </location>
</feature>
<keyword evidence="11" id="KW-1185">Reference proteome</keyword>
<dbReference type="GO" id="GO:0005886">
    <property type="term" value="C:plasma membrane"/>
    <property type="evidence" value="ECO:0007669"/>
    <property type="project" value="UniProtKB-SubCell"/>
</dbReference>
<dbReference type="SMART" id="SM00382">
    <property type="entry name" value="AAA"/>
    <property type="match status" value="1"/>
</dbReference>